<gene>
    <name evidence="2" type="ORF">CDD80_5166</name>
</gene>
<feature type="compositionally biased region" description="Basic and acidic residues" evidence="1">
    <location>
        <begin position="115"/>
        <end position="125"/>
    </location>
</feature>
<evidence type="ECO:0000313" key="3">
    <source>
        <dbReference type="Proteomes" id="UP000226431"/>
    </source>
</evidence>
<comment type="caution">
    <text evidence="2">The sequence shown here is derived from an EMBL/GenBank/DDBJ whole genome shotgun (WGS) entry which is preliminary data.</text>
</comment>
<sequence length="274" mass="30224">MLRATTPASREVITISATGEGLSFNCYRDFGDHDLLRGSDQLFWSDLMATAYWMVTQRNNAAARSSSPLPLDIRLKVQSASINCRKEYQIDGLADAVTDPAEANSGSPPGSNRKPMADARRDSGRETSFGKSQGSELPSGRKANQSPGRREPLSSSHSSTIAHLLRQFEMTFTTRQALAKHPQNVTTQVNDQADTNKSWAASLSHPRRPNVHTRVMPDGIIQADCQGIFSPENSENQAQVHSPAREGRIRTWNLTSESDVEHWFNHEIAGPVLD</sequence>
<dbReference type="OrthoDB" id="5237031at2759"/>
<name>A0A2C5ZLQ5_9HYPO</name>
<feature type="region of interest" description="Disordered" evidence="1">
    <location>
        <begin position="96"/>
        <end position="158"/>
    </location>
</feature>
<dbReference type="AlphaFoldDB" id="A0A2C5ZLQ5"/>
<feature type="compositionally biased region" description="Polar residues" evidence="1">
    <location>
        <begin position="129"/>
        <end position="158"/>
    </location>
</feature>
<proteinExistence type="predicted"/>
<keyword evidence="3" id="KW-1185">Reference proteome</keyword>
<evidence type="ECO:0000256" key="1">
    <source>
        <dbReference type="SAM" id="MobiDB-lite"/>
    </source>
</evidence>
<organism evidence="2 3">
    <name type="scientific">Ophiocordyceps camponoti-rufipedis</name>
    <dbReference type="NCBI Taxonomy" id="2004952"/>
    <lineage>
        <taxon>Eukaryota</taxon>
        <taxon>Fungi</taxon>
        <taxon>Dikarya</taxon>
        <taxon>Ascomycota</taxon>
        <taxon>Pezizomycotina</taxon>
        <taxon>Sordariomycetes</taxon>
        <taxon>Hypocreomycetidae</taxon>
        <taxon>Hypocreales</taxon>
        <taxon>Ophiocordycipitaceae</taxon>
        <taxon>Ophiocordyceps</taxon>
    </lineage>
</organism>
<evidence type="ECO:0000313" key="2">
    <source>
        <dbReference type="EMBL" id="PHH80956.1"/>
    </source>
</evidence>
<dbReference type="Proteomes" id="UP000226431">
    <property type="component" value="Unassembled WGS sequence"/>
</dbReference>
<protein>
    <submittedName>
        <fullName evidence="2">Uncharacterized protein</fullName>
    </submittedName>
</protein>
<reference evidence="2 3" key="1">
    <citation type="submission" date="2017-06" db="EMBL/GenBank/DDBJ databases">
        <title>Ant-infecting Ophiocordyceps genomes reveal a high diversity of potential behavioral manipulation genes and a possible major role for enterotoxins.</title>
        <authorList>
            <person name="De Bekker C."/>
            <person name="Evans H.C."/>
            <person name="Brachmann A."/>
            <person name="Hughes D.P."/>
        </authorList>
    </citation>
    <scope>NUCLEOTIDE SEQUENCE [LARGE SCALE GENOMIC DNA]</scope>
    <source>
        <strain evidence="2 3">Map16</strain>
    </source>
</reference>
<accession>A0A2C5ZLQ5</accession>
<dbReference type="EMBL" id="NJES01000005">
    <property type="protein sequence ID" value="PHH80956.1"/>
    <property type="molecule type" value="Genomic_DNA"/>
</dbReference>